<organism evidence="1 2">
    <name type="scientific">Bifidobacterium aemilianum</name>
    <dbReference type="NCBI Taxonomy" id="2493120"/>
    <lineage>
        <taxon>Bacteria</taxon>
        <taxon>Bacillati</taxon>
        <taxon>Actinomycetota</taxon>
        <taxon>Actinomycetes</taxon>
        <taxon>Bifidobacteriales</taxon>
        <taxon>Bifidobacteriaceae</taxon>
        <taxon>Bifidobacterium</taxon>
    </lineage>
</organism>
<proteinExistence type="predicted"/>
<dbReference type="Proteomes" id="UP000252530">
    <property type="component" value="Unassembled WGS sequence"/>
</dbReference>
<accession>A0A366K8I1</accession>
<dbReference type="EMBL" id="PDCG01000002">
    <property type="protein sequence ID" value="RBP98050.1"/>
    <property type="molecule type" value="Genomic_DNA"/>
</dbReference>
<dbReference type="AlphaFoldDB" id="A0A366K8I1"/>
<reference evidence="1 2" key="1">
    <citation type="submission" date="2017-10" db="EMBL/GenBank/DDBJ databases">
        <title>Bifidobacterium xylocopum sp. nov. and Bifidobacterium aemilianum sp. nov., from the carpenter bee (Xylocopa violacea) digestive tract.</title>
        <authorList>
            <person name="Alberoni D."/>
            <person name="Baffoni L."/>
            <person name="Di Gioia D."/>
            <person name="Gaggia F."/>
            <person name="Biavati B."/>
        </authorList>
    </citation>
    <scope>NUCLEOTIDE SEQUENCE [LARGE SCALE GENOMIC DNA]</scope>
    <source>
        <strain evidence="1 2">XV10</strain>
    </source>
</reference>
<evidence type="ECO:0000313" key="2">
    <source>
        <dbReference type="Proteomes" id="UP000252530"/>
    </source>
</evidence>
<protein>
    <submittedName>
        <fullName evidence="1">Uncharacterized protein</fullName>
    </submittedName>
</protein>
<sequence length="74" mass="8559">MLVNLQIENLCRDSDKKLPKTDIGKTSHVQATYWHKQFLLLDHVLRVSLMMLFKPLRRTACKEPIGLILALAIM</sequence>
<name>A0A366K8I1_9BIFI</name>
<keyword evidence="2" id="KW-1185">Reference proteome</keyword>
<evidence type="ECO:0000313" key="1">
    <source>
        <dbReference type="EMBL" id="RBP98050.1"/>
    </source>
</evidence>
<gene>
    <name evidence="1" type="ORF">CRD60_02430</name>
</gene>
<comment type="caution">
    <text evidence="1">The sequence shown here is derived from an EMBL/GenBank/DDBJ whole genome shotgun (WGS) entry which is preliminary data.</text>
</comment>